<keyword evidence="2" id="KW-0408">Iron</keyword>
<dbReference type="PROSITE" id="PS00086">
    <property type="entry name" value="CYTOCHROME_P450"/>
    <property type="match status" value="1"/>
</dbReference>
<sequence>MVASLGPKQIVKQVILMIDFNLKTGVTIPAGAVLVVPVQLVQMDDSSWGKDASEFNPYRFLSKSGNGSDLVLNASPTGVAEELVSPCKSKFVLNDPNDNVAFLPFGSGTRACVGQKFVIQGVMTLFASLLEQYDIRLQSGSQCDLNPSMNHGVFQPPLSPKIIVGFVVGNTLIIFSGLWNFYRKQCVGSIENLCFAIWRDKMFN</sequence>
<organism evidence="4 5">
    <name type="scientific">Quercus suber</name>
    <name type="common">Cork oak</name>
    <dbReference type="NCBI Taxonomy" id="58331"/>
    <lineage>
        <taxon>Eukaryota</taxon>
        <taxon>Viridiplantae</taxon>
        <taxon>Streptophyta</taxon>
        <taxon>Embryophyta</taxon>
        <taxon>Tracheophyta</taxon>
        <taxon>Spermatophyta</taxon>
        <taxon>Magnoliopsida</taxon>
        <taxon>eudicotyledons</taxon>
        <taxon>Gunneridae</taxon>
        <taxon>Pentapetalae</taxon>
        <taxon>rosids</taxon>
        <taxon>fabids</taxon>
        <taxon>Fagales</taxon>
        <taxon>Fagaceae</taxon>
        <taxon>Quercus</taxon>
    </lineage>
</organism>
<keyword evidence="2" id="KW-0560">Oxidoreductase</keyword>
<comment type="caution">
    <text evidence="4">The sequence shown here is derived from an EMBL/GenBank/DDBJ whole genome shotgun (WGS) entry which is preliminary data.</text>
</comment>
<dbReference type="SUPFAM" id="SSF48264">
    <property type="entry name" value="Cytochrome P450"/>
    <property type="match status" value="1"/>
</dbReference>
<evidence type="ECO:0000256" key="3">
    <source>
        <dbReference type="SAM" id="Phobius"/>
    </source>
</evidence>
<gene>
    <name evidence="4" type="primary">CYP72A1_0</name>
    <name evidence="4" type="ORF">CFP56_005714</name>
</gene>
<comment type="similarity">
    <text evidence="1 2">Belongs to the cytochrome P450 family.</text>
</comment>
<evidence type="ECO:0000313" key="4">
    <source>
        <dbReference type="EMBL" id="KAK7847991.1"/>
    </source>
</evidence>
<dbReference type="Proteomes" id="UP000237347">
    <property type="component" value="Unassembled WGS sequence"/>
</dbReference>
<dbReference type="AlphaFoldDB" id="A0AAW0LBB0"/>
<dbReference type="GO" id="GO:0005506">
    <property type="term" value="F:iron ion binding"/>
    <property type="evidence" value="ECO:0007669"/>
    <property type="project" value="InterPro"/>
</dbReference>
<evidence type="ECO:0000256" key="1">
    <source>
        <dbReference type="ARBA" id="ARBA00010617"/>
    </source>
</evidence>
<name>A0AAW0LBB0_QUESU</name>
<keyword evidence="3" id="KW-1133">Transmembrane helix</keyword>
<dbReference type="EMBL" id="PKMF04000133">
    <property type="protein sequence ID" value="KAK7847991.1"/>
    <property type="molecule type" value="Genomic_DNA"/>
</dbReference>
<proteinExistence type="inferred from homology"/>
<dbReference type="Gene3D" id="1.10.630.10">
    <property type="entry name" value="Cytochrome P450"/>
    <property type="match status" value="1"/>
</dbReference>
<dbReference type="PANTHER" id="PTHR24291:SF185">
    <property type="entry name" value="PREMNASPIRODIENE OXYGENASE-LIKE"/>
    <property type="match status" value="1"/>
</dbReference>
<dbReference type="GO" id="GO:0020037">
    <property type="term" value="F:heme binding"/>
    <property type="evidence" value="ECO:0007669"/>
    <property type="project" value="InterPro"/>
</dbReference>
<keyword evidence="2" id="KW-0503">Monooxygenase</keyword>
<dbReference type="InterPro" id="IPR001128">
    <property type="entry name" value="Cyt_P450"/>
</dbReference>
<evidence type="ECO:0000313" key="5">
    <source>
        <dbReference type="Proteomes" id="UP000237347"/>
    </source>
</evidence>
<dbReference type="PANTHER" id="PTHR24291">
    <property type="entry name" value="CYTOCHROME P450 FAMILY 4"/>
    <property type="match status" value="1"/>
</dbReference>
<keyword evidence="3" id="KW-0472">Membrane</keyword>
<accession>A0AAW0LBB0</accession>
<reference evidence="4 5" key="1">
    <citation type="journal article" date="2018" name="Sci. Data">
        <title>The draft genome sequence of cork oak.</title>
        <authorList>
            <person name="Ramos A.M."/>
            <person name="Usie A."/>
            <person name="Barbosa P."/>
            <person name="Barros P.M."/>
            <person name="Capote T."/>
            <person name="Chaves I."/>
            <person name="Simoes F."/>
            <person name="Abreu I."/>
            <person name="Carrasquinho I."/>
            <person name="Faro C."/>
            <person name="Guimaraes J.B."/>
            <person name="Mendonca D."/>
            <person name="Nobrega F."/>
            <person name="Rodrigues L."/>
            <person name="Saibo N.J.M."/>
            <person name="Varela M.C."/>
            <person name="Egas C."/>
            <person name="Matos J."/>
            <person name="Miguel C.M."/>
            <person name="Oliveira M.M."/>
            <person name="Ricardo C.P."/>
            <person name="Goncalves S."/>
        </authorList>
    </citation>
    <scope>NUCLEOTIDE SEQUENCE [LARGE SCALE GENOMIC DNA]</scope>
    <source>
        <strain evidence="5">cv. HL8</strain>
    </source>
</reference>
<dbReference type="InterPro" id="IPR050196">
    <property type="entry name" value="Cytochrome_P450_Monoox"/>
</dbReference>
<dbReference type="GO" id="GO:0004497">
    <property type="term" value="F:monooxygenase activity"/>
    <property type="evidence" value="ECO:0007669"/>
    <property type="project" value="UniProtKB-KW"/>
</dbReference>
<feature type="transmembrane region" description="Helical" evidence="3">
    <location>
        <begin position="162"/>
        <end position="182"/>
    </location>
</feature>
<keyword evidence="2" id="KW-0479">Metal-binding</keyword>
<keyword evidence="5" id="KW-1185">Reference proteome</keyword>
<keyword evidence="3" id="KW-0812">Transmembrane</keyword>
<dbReference type="InterPro" id="IPR036396">
    <property type="entry name" value="Cyt_P450_sf"/>
</dbReference>
<dbReference type="Pfam" id="PF00067">
    <property type="entry name" value="p450"/>
    <property type="match status" value="1"/>
</dbReference>
<protein>
    <submittedName>
        <fullName evidence="4">Secologanin synthase</fullName>
    </submittedName>
</protein>
<dbReference type="GO" id="GO:0016705">
    <property type="term" value="F:oxidoreductase activity, acting on paired donors, with incorporation or reduction of molecular oxygen"/>
    <property type="evidence" value="ECO:0007669"/>
    <property type="project" value="InterPro"/>
</dbReference>
<keyword evidence="2" id="KW-0349">Heme</keyword>
<evidence type="ECO:0000256" key="2">
    <source>
        <dbReference type="RuleBase" id="RU000461"/>
    </source>
</evidence>
<dbReference type="InterPro" id="IPR017972">
    <property type="entry name" value="Cyt_P450_CS"/>
</dbReference>